<dbReference type="Proteomes" id="UP000017984">
    <property type="component" value="Plasmid pSros1"/>
</dbReference>
<evidence type="ECO:0000313" key="2">
    <source>
        <dbReference type="Proteomes" id="UP000017984"/>
    </source>
</evidence>
<proteinExistence type="predicted"/>
<dbReference type="AlphaFoldDB" id="V6JDT9"/>
<dbReference type="EMBL" id="AWQX01000398">
    <property type="protein sequence ID" value="EST18067.1"/>
    <property type="molecule type" value="Genomic_DNA"/>
</dbReference>
<keyword evidence="1" id="KW-0614">Plasmid</keyword>
<dbReference type="RefSeq" id="WP_023553998.1">
    <property type="nucleotide sequence ID" value="NZ_CM002286.1"/>
</dbReference>
<dbReference type="HOGENOM" id="CLU_2756250_0_0_11"/>
<reference evidence="1 2" key="1">
    <citation type="journal article" date="2014" name="Genome Announc.">
        <title>Draft Genome Sequence of Streptomyces roseochromogenes subsp. oscitans DS 12.976, Producer of the Aminocoumarin Antibiotic Clorobiocin.</title>
        <authorList>
            <person name="Ruckert C."/>
            <person name="Kalinowski J."/>
            <person name="Heide L."/>
            <person name="Apel A.K."/>
        </authorList>
    </citation>
    <scope>NUCLEOTIDE SEQUENCE [LARGE SCALE GENOMIC DNA]</scope>
    <source>
        <strain evidence="1 2">DS 12.976</strain>
        <plasmid evidence="1">pSros1</plasmid>
    </source>
</reference>
<organism evidence="1 2">
    <name type="scientific">Streptomyces roseochromogenus subsp. oscitans DS 12.976</name>
    <dbReference type="NCBI Taxonomy" id="1352936"/>
    <lineage>
        <taxon>Bacteria</taxon>
        <taxon>Bacillati</taxon>
        <taxon>Actinomycetota</taxon>
        <taxon>Actinomycetes</taxon>
        <taxon>Kitasatosporales</taxon>
        <taxon>Streptomycetaceae</taxon>
        <taxon>Streptomyces</taxon>
    </lineage>
</organism>
<sequence>MRRYYVDWADLTYPSIQAVGPDDEDYEYAHRTLSAAKKSIVDSMKRKIAEAHEVIQHTRSLRVADLYEEA</sequence>
<protein>
    <submittedName>
        <fullName evidence="1">Uncharacterized protein</fullName>
    </submittedName>
</protein>
<keyword evidence="2" id="KW-1185">Reference proteome</keyword>
<geneLocation type="plasmid" evidence="1 2">
    <name>pSros1</name>
</geneLocation>
<gene>
    <name evidence="1" type="ORF">M878_45730</name>
</gene>
<name>V6JDT9_STRRC</name>
<evidence type="ECO:0000313" key="1">
    <source>
        <dbReference type="EMBL" id="EST18067.1"/>
    </source>
</evidence>
<accession>V6JDT9</accession>
<dbReference type="PATRIC" id="fig|1352936.5.peg.9510"/>
<comment type="caution">
    <text evidence="1">The sequence shown here is derived from an EMBL/GenBank/DDBJ whole genome shotgun (WGS) entry which is preliminary data.</text>
</comment>